<dbReference type="AlphaFoldDB" id="A0A1D8N4I0"/>
<reference evidence="1 2" key="1">
    <citation type="journal article" date="2016" name="PLoS ONE">
        <title>Sequence Assembly of Yarrowia lipolytica Strain W29/CLIB89 Shows Transposable Element Diversity.</title>
        <authorList>
            <person name="Magnan C."/>
            <person name="Yu J."/>
            <person name="Chang I."/>
            <person name="Jahn E."/>
            <person name="Kanomata Y."/>
            <person name="Wu J."/>
            <person name="Zeller M."/>
            <person name="Oakes M."/>
            <person name="Baldi P."/>
            <person name="Sandmeyer S."/>
        </authorList>
    </citation>
    <scope>NUCLEOTIDE SEQUENCE [LARGE SCALE GENOMIC DNA]</scope>
    <source>
        <strain evidence="2">CLIB89(W29)</strain>
    </source>
</reference>
<sequence>MMKVSSRIFHYYNPHLLFQPKFQPKLLATWCLAIVAAVGGFRLADEVQVFPLLSVGGPGRRFEEVVSDFEVGFVVVDKGQRLMIPSTLGLLPEMGPLSSPIGPLILWFLLPPSL</sequence>
<dbReference type="GeneID" id="94582403"/>
<accession>A0A1D8N4I0</accession>
<gene>
    <name evidence="1" type="ORF">YALI1_A11876g</name>
</gene>
<protein>
    <submittedName>
        <fullName evidence="1">Uncharacterized protein</fullName>
    </submittedName>
</protein>
<dbReference type="Proteomes" id="UP000182444">
    <property type="component" value="Chromosome 1A"/>
</dbReference>
<proteinExistence type="predicted"/>
<organism evidence="1 2">
    <name type="scientific">Yarrowia lipolytica</name>
    <name type="common">Candida lipolytica</name>
    <dbReference type="NCBI Taxonomy" id="4952"/>
    <lineage>
        <taxon>Eukaryota</taxon>
        <taxon>Fungi</taxon>
        <taxon>Dikarya</taxon>
        <taxon>Ascomycota</taxon>
        <taxon>Saccharomycotina</taxon>
        <taxon>Dipodascomycetes</taxon>
        <taxon>Dipodascales</taxon>
        <taxon>Dipodascales incertae sedis</taxon>
        <taxon>Yarrowia</taxon>
    </lineage>
</organism>
<name>A0A1D8N4I0_YARLL</name>
<evidence type="ECO:0000313" key="2">
    <source>
        <dbReference type="Proteomes" id="UP000182444"/>
    </source>
</evidence>
<dbReference type="VEuPathDB" id="FungiDB:YALI1_A11876g"/>
<dbReference type="EMBL" id="CP017553">
    <property type="protein sequence ID" value="AOW00541.1"/>
    <property type="molecule type" value="Genomic_DNA"/>
</dbReference>
<dbReference type="RefSeq" id="XP_068137843.1">
    <property type="nucleotide sequence ID" value="XM_068281742.1"/>
</dbReference>
<evidence type="ECO:0000313" key="1">
    <source>
        <dbReference type="EMBL" id="AOW00541.1"/>
    </source>
</evidence>